<feature type="transmembrane region" description="Helical" evidence="7">
    <location>
        <begin position="306"/>
        <end position="324"/>
    </location>
</feature>
<evidence type="ECO:0000313" key="9">
    <source>
        <dbReference type="Proteomes" id="UP000178377"/>
    </source>
</evidence>
<dbReference type="PANTHER" id="PTHR22926">
    <property type="entry name" value="PHOSPHO-N-ACETYLMURAMOYL-PENTAPEPTIDE-TRANSFERASE"/>
    <property type="match status" value="1"/>
</dbReference>
<feature type="transmembrane region" description="Helical" evidence="7">
    <location>
        <begin position="150"/>
        <end position="169"/>
    </location>
</feature>
<comment type="caution">
    <text evidence="8">The sequence shown here is derived from an EMBL/GenBank/DDBJ whole genome shotgun (WGS) entry which is preliminary data.</text>
</comment>
<feature type="transmembrane region" description="Helical" evidence="7">
    <location>
        <begin position="86"/>
        <end position="103"/>
    </location>
</feature>
<dbReference type="GO" id="GO:0044038">
    <property type="term" value="P:cell wall macromolecule biosynthetic process"/>
    <property type="evidence" value="ECO:0007669"/>
    <property type="project" value="TreeGrafter"/>
</dbReference>
<feature type="transmembrane region" description="Helical" evidence="7">
    <location>
        <begin position="231"/>
        <end position="251"/>
    </location>
</feature>
<evidence type="ECO:0000256" key="3">
    <source>
        <dbReference type="ARBA" id="ARBA00022679"/>
    </source>
</evidence>
<proteinExistence type="predicted"/>
<protein>
    <recommendedName>
        <fullName evidence="10">Undecaprenyl-phosphate alpha-N-acetylglucosaminyl 1-phosphate transferase</fullName>
    </recommendedName>
</protein>
<dbReference type="GO" id="GO:0016780">
    <property type="term" value="F:phosphotransferase activity, for other substituted phosphate groups"/>
    <property type="evidence" value="ECO:0007669"/>
    <property type="project" value="InterPro"/>
</dbReference>
<dbReference type="CDD" id="cd06853">
    <property type="entry name" value="GT_WecA_like"/>
    <property type="match status" value="1"/>
</dbReference>
<feature type="transmembrane region" description="Helical" evidence="7">
    <location>
        <begin position="207"/>
        <end position="224"/>
    </location>
</feature>
<dbReference type="STRING" id="1817828.A2722_01375"/>
<evidence type="ECO:0000313" key="8">
    <source>
        <dbReference type="EMBL" id="OGE89274.1"/>
    </source>
</evidence>
<feature type="transmembrane region" description="Helical" evidence="7">
    <location>
        <begin position="181"/>
        <end position="201"/>
    </location>
</feature>
<feature type="transmembrane region" description="Helical" evidence="7">
    <location>
        <begin position="330"/>
        <end position="351"/>
    </location>
</feature>
<feature type="transmembrane region" description="Helical" evidence="7">
    <location>
        <begin position="51"/>
        <end position="74"/>
    </location>
</feature>
<keyword evidence="2" id="KW-1003">Cell membrane</keyword>
<comment type="subcellular location">
    <subcellularLocation>
        <location evidence="1">Cell membrane</location>
        <topology evidence="1">Multi-pass membrane protein</topology>
    </subcellularLocation>
</comment>
<dbReference type="GO" id="GO:0009103">
    <property type="term" value="P:lipopolysaccharide biosynthetic process"/>
    <property type="evidence" value="ECO:0007669"/>
    <property type="project" value="TreeGrafter"/>
</dbReference>
<accession>A0A1F5PHI8</accession>
<dbReference type="AlphaFoldDB" id="A0A1F5PHI8"/>
<keyword evidence="3" id="KW-0808">Transferase</keyword>
<sequence>MTGFLQPIYVAGFLISFSTVLLLVPLVRRFASRRGILDRPDETRKIQAEPVPLLGGWAVFGGFAFSAAILTVWYGGGWGEFIHVRYLAGVVCGGLLLMIGGYLDDRYRLPPSRSIIAPVLAAASVIISGVQLSYINHPLGGAILLDSIKIWGYPVWGGIFVFLWVLGMIYTTKFLDGMDGLCAGTVGIGAVVLFFLSQLAVVDQPDTALLCIVFAGALLGILPWNFYPAKIFLGESGSTFAGFMLGVLAVISGGKIATALLIMGIPILDVAWVIMRRIIHEFSPFQGDRKHLHFRLLDLGLSQRQTVLFLYLLSAGFGVSGLFLQAAGKLAALFILFLVMVALASTLVIAYQGKERTSKP</sequence>
<evidence type="ECO:0000256" key="4">
    <source>
        <dbReference type="ARBA" id="ARBA00022692"/>
    </source>
</evidence>
<evidence type="ECO:0000256" key="5">
    <source>
        <dbReference type="ARBA" id="ARBA00022989"/>
    </source>
</evidence>
<organism evidence="8 9">
    <name type="scientific">Candidatus Doudnabacteria bacterium RIFCSPHIGHO2_01_FULL_50_11</name>
    <dbReference type="NCBI Taxonomy" id="1817828"/>
    <lineage>
        <taxon>Bacteria</taxon>
        <taxon>Candidatus Doudnaibacteriota</taxon>
    </lineage>
</organism>
<dbReference type="InterPro" id="IPR000715">
    <property type="entry name" value="Glycosyl_transferase_4"/>
</dbReference>
<evidence type="ECO:0000256" key="1">
    <source>
        <dbReference type="ARBA" id="ARBA00004651"/>
    </source>
</evidence>
<evidence type="ECO:0000256" key="6">
    <source>
        <dbReference type="ARBA" id="ARBA00023136"/>
    </source>
</evidence>
<name>A0A1F5PHI8_9BACT</name>
<evidence type="ECO:0008006" key="10">
    <source>
        <dbReference type="Google" id="ProtNLM"/>
    </source>
</evidence>
<dbReference type="PANTHER" id="PTHR22926:SF3">
    <property type="entry name" value="UNDECAPRENYL-PHOSPHATE ALPHA-N-ACETYLGLUCOSAMINYL 1-PHOSPHATE TRANSFERASE"/>
    <property type="match status" value="1"/>
</dbReference>
<dbReference type="EMBL" id="MFEO01000024">
    <property type="protein sequence ID" value="OGE89274.1"/>
    <property type="molecule type" value="Genomic_DNA"/>
</dbReference>
<keyword evidence="6 7" id="KW-0472">Membrane</keyword>
<keyword evidence="4 7" id="KW-0812">Transmembrane</keyword>
<dbReference type="GO" id="GO:0071555">
    <property type="term" value="P:cell wall organization"/>
    <property type="evidence" value="ECO:0007669"/>
    <property type="project" value="TreeGrafter"/>
</dbReference>
<evidence type="ECO:0000256" key="7">
    <source>
        <dbReference type="SAM" id="Phobius"/>
    </source>
</evidence>
<feature type="transmembrane region" description="Helical" evidence="7">
    <location>
        <begin position="115"/>
        <end position="135"/>
    </location>
</feature>
<reference evidence="8 9" key="1">
    <citation type="journal article" date="2016" name="Nat. Commun.">
        <title>Thousands of microbial genomes shed light on interconnected biogeochemical processes in an aquifer system.</title>
        <authorList>
            <person name="Anantharaman K."/>
            <person name="Brown C.T."/>
            <person name="Hug L.A."/>
            <person name="Sharon I."/>
            <person name="Castelle C.J."/>
            <person name="Probst A.J."/>
            <person name="Thomas B.C."/>
            <person name="Singh A."/>
            <person name="Wilkins M.J."/>
            <person name="Karaoz U."/>
            <person name="Brodie E.L."/>
            <person name="Williams K.H."/>
            <person name="Hubbard S.S."/>
            <person name="Banfield J.F."/>
        </authorList>
    </citation>
    <scope>NUCLEOTIDE SEQUENCE [LARGE SCALE GENOMIC DNA]</scope>
</reference>
<keyword evidence="5 7" id="KW-1133">Transmembrane helix</keyword>
<dbReference type="Proteomes" id="UP000178377">
    <property type="component" value="Unassembled WGS sequence"/>
</dbReference>
<gene>
    <name evidence="8" type="ORF">A2722_01375</name>
</gene>
<feature type="transmembrane region" description="Helical" evidence="7">
    <location>
        <begin position="6"/>
        <end position="30"/>
    </location>
</feature>
<evidence type="ECO:0000256" key="2">
    <source>
        <dbReference type="ARBA" id="ARBA00022475"/>
    </source>
</evidence>
<dbReference type="Pfam" id="PF00953">
    <property type="entry name" value="Glycos_transf_4"/>
    <property type="match status" value="1"/>
</dbReference>
<dbReference type="GO" id="GO:0005886">
    <property type="term" value="C:plasma membrane"/>
    <property type="evidence" value="ECO:0007669"/>
    <property type="project" value="UniProtKB-SubCell"/>
</dbReference>